<keyword evidence="9" id="KW-0012">Acyltransferase</keyword>
<dbReference type="AlphaFoldDB" id="A0AAP2G9J8"/>
<evidence type="ECO:0000256" key="4">
    <source>
        <dbReference type="ARBA" id="ARBA00022692"/>
    </source>
</evidence>
<evidence type="ECO:0000256" key="3">
    <source>
        <dbReference type="ARBA" id="ARBA00022475"/>
    </source>
</evidence>
<dbReference type="Pfam" id="PF01757">
    <property type="entry name" value="Acyl_transf_3"/>
    <property type="match status" value="1"/>
</dbReference>
<feature type="transmembrane region" description="Helical" evidence="7">
    <location>
        <begin position="121"/>
        <end position="142"/>
    </location>
</feature>
<keyword evidence="4 7" id="KW-0812">Transmembrane</keyword>
<evidence type="ECO:0000259" key="8">
    <source>
        <dbReference type="Pfam" id="PF01757"/>
    </source>
</evidence>
<protein>
    <submittedName>
        <fullName evidence="9">Acyltransferase</fullName>
    </submittedName>
</protein>
<evidence type="ECO:0000313" key="10">
    <source>
        <dbReference type="Proteomes" id="UP000245055"/>
    </source>
</evidence>
<keyword evidence="5 7" id="KW-1133">Transmembrane helix</keyword>
<evidence type="ECO:0000256" key="5">
    <source>
        <dbReference type="ARBA" id="ARBA00022989"/>
    </source>
</evidence>
<dbReference type="PANTHER" id="PTHR40074:SF2">
    <property type="entry name" value="O-ACETYLTRANSFERASE WECH"/>
    <property type="match status" value="1"/>
</dbReference>
<gene>
    <name evidence="9" type="ORF">DF213_17295</name>
</gene>
<dbReference type="GeneID" id="49322088"/>
<dbReference type="GO" id="GO:0016413">
    <property type="term" value="F:O-acetyltransferase activity"/>
    <property type="evidence" value="ECO:0007669"/>
    <property type="project" value="TreeGrafter"/>
</dbReference>
<reference evidence="9 10" key="1">
    <citation type="submission" date="2018-05" db="EMBL/GenBank/DDBJ databases">
        <title>Genomic diversity of pathogens causing Blackleg of Potato in Pakistan.</title>
        <authorList>
            <person name="Sarfraz S."/>
            <person name="Riaz K."/>
            <person name="Oulghazi S."/>
            <person name="Cigna J."/>
            <person name="Sahi S.T."/>
            <person name="Khan S.H."/>
            <person name="Hameed A."/>
            <person name="Faure D."/>
        </authorList>
    </citation>
    <scope>NUCLEOTIDE SEQUENCE [LARGE SCALE GENOMIC DNA]</scope>
    <source>
        <strain evidence="9 10">SS70</strain>
    </source>
</reference>
<feature type="transmembrane region" description="Helical" evidence="7">
    <location>
        <begin position="298"/>
        <end position="324"/>
    </location>
</feature>
<comment type="subcellular location">
    <subcellularLocation>
        <location evidence="1">Cell membrane</location>
        <topology evidence="1">Multi-pass membrane protein</topology>
    </subcellularLocation>
</comment>
<evidence type="ECO:0000256" key="2">
    <source>
        <dbReference type="ARBA" id="ARBA00007400"/>
    </source>
</evidence>
<dbReference type="InterPro" id="IPR002656">
    <property type="entry name" value="Acyl_transf_3_dom"/>
</dbReference>
<evidence type="ECO:0000256" key="7">
    <source>
        <dbReference type="SAM" id="Phobius"/>
    </source>
</evidence>
<evidence type="ECO:0000313" key="9">
    <source>
        <dbReference type="EMBL" id="PWD70875.1"/>
    </source>
</evidence>
<feature type="domain" description="Acyltransferase 3" evidence="8">
    <location>
        <begin position="2"/>
        <end position="320"/>
    </location>
</feature>
<comment type="similarity">
    <text evidence="2">Belongs to the acyltransferase 3 family.</text>
</comment>
<dbReference type="EMBL" id="QESZ01000027">
    <property type="protein sequence ID" value="PWD70875.1"/>
    <property type="molecule type" value="Genomic_DNA"/>
</dbReference>
<name>A0AAP2G9J8_9GAMM</name>
<dbReference type="PANTHER" id="PTHR40074">
    <property type="entry name" value="O-ACETYLTRANSFERASE WECH"/>
    <property type="match status" value="1"/>
</dbReference>
<organism evidence="9 10">
    <name type="scientific">Dickeya dianthicola</name>
    <dbReference type="NCBI Taxonomy" id="204039"/>
    <lineage>
        <taxon>Bacteria</taxon>
        <taxon>Pseudomonadati</taxon>
        <taxon>Pseudomonadota</taxon>
        <taxon>Gammaproteobacteria</taxon>
        <taxon>Enterobacterales</taxon>
        <taxon>Pectobacteriaceae</taxon>
        <taxon>Dickeya</taxon>
    </lineage>
</organism>
<keyword evidence="3" id="KW-1003">Cell membrane</keyword>
<dbReference type="RefSeq" id="WP_103415876.1">
    <property type="nucleotide sequence ID" value="NZ_CP031560.1"/>
</dbReference>
<feature type="transmembrane region" description="Helical" evidence="7">
    <location>
        <begin position="44"/>
        <end position="61"/>
    </location>
</feature>
<accession>A0AAP2G9J8</accession>
<dbReference type="GO" id="GO:0005886">
    <property type="term" value="C:plasma membrane"/>
    <property type="evidence" value="ECO:0007669"/>
    <property type="project" value="UniProtKB-SubCell"/>
</dbReference>
<feature type="transmembrane region" description="Helical" evidence="7">
    <location>
        <begin position="149"/>
        <end position="170"/>
    </location>
</feature>
<feature type="transmembrane region" description="Helical" evidence="7">
    <location>
        <begin position="176"/>
        <end position="196"/>
    </location>
</feature>
<dbReference type="GO" id="GO:0009246">
    <property type="term" value="P:enterobacterial common antigen biosynthetic process"/>
    <property type="evidence" value="ECO:0007669"/>
    <property type="project" value="TreeGrafter"/>
</dbReference>
<feature type="transmembrane region" description="Helical" evidence="7">
    <location>
        <begin position="235"/>
        <end position="259"/>
    </location>
</feature>
<feature type="transmembrane region" description="Helical" evidence="7">
    <location>
        <begin position="81"/>
        <end position="101"/>
    </location>
</feature>
<proteinExistence type="inferred from homology"/>
<keyword evidence="6 7" id="KW-0472">Membrane</keyword>
<evidence type="ECO:0000256" key="1">
    <source>
        <dbReference type="ARBA" id="ARBA00004651"/>
    </source>
</evidence>
<sequence length="334" mass="39369">MEWLYIARIFSTFAVIVLHVSAYTVALAELGTFPWWAGNLYDSLVRWCVPVFIMISGALLLSPEKVDSLSDFYKKRMMKIVIPLLFWSLLFIFIGIVKSRFNGEGEDNILKNIINGRPYYHMWFLYMIIGLYVFTPLIRILIVNAREETLLFFVFLMFVFCSLNDMYNFLIGNRDFLFISEFIYYIPYYICGHLIARKSTTKPLSFYVFLFLVSLILTCTCCYLLSSIAGKGVGLYFYNYLSFNVILMSISFMWILKFFHLKQSHNNKLKFFSDISLGIYLIHPVFIEFFYYLAAKRWIYYSAISIPLMSIMVFSCCVIAVFFIKRIPYLRKVV</sequence>
<dbReference type="Proteomes" id="UP000245055">
    <property type="component" value="Unassembled WGS sequence"/>
</dbReference>
<keyword evidence="9" id="KW-0808">Transferase</keyword>
<feature type="transmembrane region" description="Helical" evidence="7">
    <location>
        <begin position="208"/>
        <end position="229"/>
    </location>
</feature>
<evidence type="ECO:0000256" key="6">
    <source>
        <dbReference type="ARBA" id="ARBA00023136"/>
    </source>
</evidence>
<feature type="transmembrane region" description="Helical" evidence="7">
    <location>
        <begin position="271"/>
        <end position="292"/>
    </location>
</feature>
<comment type="caution">
    <text evidence="9">The sequence shown here is derived from an EMBL/GenBank/DDBJ whole genome shotgun (WGS) entry which is preliminary data.</text>
</comment>